<comment type="subcellular location">
    <subcellularLocation>
        <location evidence="1">Nucleus</location>
    </subcellularLocation>
</comment>
<dbReference type="PANTHER" id="PTHR28680">
    <property type="entry name" value="CENTROMERE PROTEIN X"/>
    <property type="match status" value="1"/>
</dbReference>
<evidence type="ECO:0000313" key="10">
    <source>
        <dbReference type="EMBL" id="KAG8507571.1"/>
    </source>
</evidence>
<evidence type="ECO:0000256" key="2">
    <source>
        <dbReference type="ARBA" id="ARBA00009359"/>
    </source>
</evidence>
<dbReference type="OrthoDB" id="9659812at2759"/>
<dbReference type="CDD" id="cd22921">
    <property type="entry name" value="HFD_CENP-X"/>
    <property type="match status" value="1"/>
</dbReference>
<dbReference type="Proteomes" id="UP000700334">
    <property type="component" value="Unassembled WGS sequence"/>
</dbReference>
<dbReference type="Gene3D" id="1.20.5.4980">
    <property type="match status" value="1"/>
</dbReference>
<dbReference type="Gene3D" id="6.10.130.30">
    <property type="match status" value="1"/>
</dbReference>
<dbReference type="GO" id="GO:0043240">
    <property type="term" value="C:Fanconi anaemia nuclear complex"/>
    <property type="evidence" value="ECO:0007669"/>
    <property type="project" value="TreeGrafter"/>
</dbReference>
<evidence type="ECO:0000256" key="9">
    <source>
        <dbReference type="SAM" id="MobiDB-lite"/>
    </source>
</evidence>
<keyword evidence="5" id="KW-0238">DNA-binding</keyword>
<keyword evidence="11" id="KW-1185">Reference proteome</keyword>
<dbReference type="GO" id="GO:0071821">
    <property type="term" value="C:FANCM-MHF complex"/>
    <property type="evidence" value="ECO:0007669"/>
    <property type="project" value="TreeGrafter"/>
</dbReference>
<gene>
    <name evidence="10" type="ORF">J0S82_013273</name>
</gene>
<keyword evidence="6" id="KW-0234">DNA repair</keyword>
<dbReference type="GO" id="GO:0051382">
    <property type="term" value="P:kinetochore assembly"/>
    <property type="evidence" value="ECO:0007669"/>
    <property type="project" value="InterPro"/>
</dbReference>
<feature type="region of interest" description="Disordered" evidence="9">
    <location>
        <begin position="1"/>
        <end position="23"/>
    </location>
</feature>
<protein>
    <recommendedName>
        <fullName evidence="3">Centromere protein X</fullName>
    </recommendedName>
</protein>
<evidence type="ECO:0000256" key="4">
    <source>
        <dbReference type="ARBA" id="ARBA00022763"/>
    </source>
</evidence>
<organism evidence="10 11">
    <name type="scientific">Galemys pyrenaicus</name>
    <name type="common">Iberian desman</name>
    <name type="synonym">Pyrenean desman</name>
    <dbReference type="NCBI Taxonomy" id="202257"/>
    <lineage>
        <taxon>Eukaryota</taxon>
        <taxon>Metazoa</taxon>
        <taxon>Chordata</taxon>
        <taxon>Craniata</taxon>
        <taxon>Vertebrata</taxon>
        <taxon>Euteleostomi</taxon>
        <taxon>Mammalia</taxon>
        <taxon>Eutheria</taxon>
        <taxon>Laurasiatheria</taxon>
        <taxon>Eulipotyphla</taxon>
        <taxon>Talpidae</taxon>
        <taxon>Galemys</taxon>
    </lineage>
</organism>
<evidence type="ECO:0000313" key="11">
    <source>
        <dbReference type="Proteomes" id="UP000700334"/>
    </source>
</evidence>
<keyword evidence="7" id="KW-0539">Nucleus</keyword>
<dbReference type="GO" id="GO:0006281">
    <property type="term" value="P:DNA repair"/>
    <property type="evidence" value="ECO:0007669"/>
    <property type="project" value="UniProtKB-KW"/>
</dbReference>
<accession>A0A8J5ZUN4</accession>
<comment type="similarity">
    <text evidence="2">Belongs to the CENP-X/MHF2 family.</text>
</comment>
<comment type="subunit">
    <text evidence="8">Heterodimer with CENPX, sometimes called MHF; this interaction stabilizes both partners. MHF heterodimers can assemble to form tetrameric structures. MHF also coassemble with CENPT-CENPW heterodimers at centromeres to form the tetrameric CENP-T-W-S-X complex. Forms a discrete complex with FANCM and CENPX, called FANCM-MHF; this interaction, probably mediated by direct binding between CENPS and FANCM, leads to synergistic activation of double-stranded DNA binding and strongly stimulates FANCM-mediated DNA remodeling. Recruited by FANCM to the Fanconi anemia (FA) core complex, which consists of CENPS, CENPX, FANCA, FANCB, FANCC, FANCE, FANCF, FANCG, FANCL, FANCM, FAAP24 and FAAP100. The FA core complex associates with Bloom syndrome (BLM) complex, which consists of at least BLM, DNA topoisomerase 3-alpha (TOP3A), RMI1/BLAP75, RPA1/RPA70 and RPA2/RPA32. The super complex between FA and BLM is called BRAFT.</text>
</comment>
<evidence type="ECO:0000256" key="1">
    <source>
        <dbReference type="ARBA" id="ARBA00004123"/>
    </source>
</evidence>
<dbReference type="EMBL" id="JAGFMF010012102">
    <property type="protein sequence ID" value="KAG8507571.1"/>
    <property type="molecule type" value="Genomic_DNA"/>
</dbReference>
<dbReference type="InterPro" id="IPR018552">
    <property type="entry name" value="CENP-X"/>
</dbReference>
<sequence>MVLLGGQAPGPASGAQRQDPSLQKGPLAAALQPLLRTPLLLPQPPCLLGHSVPLLSPVAGCHLPRGLSWSSCCLPAPSEDTSRMSLKLQVLGRHDTPCPQELVSKLLCLHFKDDKTRVGGDALQLMAELLRIFVMEAAVRSVRQAQAEDLTRVDVDHLEKVLPQLVGGPGVGPGLLGCPACAPGVLGGGAALEGRTRLAGAGAARGLRLPLDVLPSPGCPVRDHSCIAQPPALPRTDLGVTPPQLRGERGLALGGLGFKAGACGSH</sequence>
<proteinExistence type="inferred from homology"/>
<evidence type="ECO:0000256" key="7">
    <source>
        <dbReference type="ARBA" id="ARBA00023242"/>
    </source>
</evidence>
<comment type="caution">
    <text evidence="10">The sequence shown here is derived from an EMBL/GenBank/DDBJ whole genome shotgun (WGS) entry which is preliminary data.</text>
</comment>
<dbReference type="AlphaFoldDB" id="A0A8J5ZUN4"/>
<evidence type="ECO:0000256" key="6">
    <source>
        <dbReference type="ARBA" id="ARBA00023204"/>
    </source>
</evidence>
<dbReference type="GO" id="GO:0031297">
    <property type="term" value="P:replication fork processing"/>
    <property type="evidence" value="ECO:0007669"/>
    <property type="project" value="TreeGrafter"/>
</dbReference>
<evidence type="ECO:0000256" key="5">
    <source>
        <dbReference type="ARBA" id="ARBA00023125"/>
    </source>
</evidence>
<reference evidence="10" key="1">
    <citation type="journal article" date="2021" name="Evol. Appl.">
        <title>The genome of the Pyrenean desman and the effects of bottlenecks and inbreeding on the genomic landscape of an endangered species.</title>
        <authorList>
            <person name="Escoda L."/>
            <person name="Castresana J."/>
        </authorList>
    </citation>
    <scope>NUCLEOTIDE SEQUENCE</scope>
    <source>
        <strain evidence="10">IBE-C5619</strain>
    </source>
</reference>
<evidence type="ECO:0000256" key="3">
    <source>
        <dbReference type="ARBA" id="ARBA00016388"/>
    </source>
</evidence>
<evidence type="ECO:0000256" key="8">
    <source>
        <dbReference type="ARBA" id="ARBA00047146"/>
    </source>
</evidence>
<name>A0A8J5ZUN4_GALPY</name>
<dbReference type="GO" id="GO:0000712">
    <property type="term" value="P:resolution of meiotic recombination intermediates"/>
    <property type="evidence" value="ECO:0007669"/>
    <property type="project" value="TreeGrafter"/>
</dbReference>
<dbReference type="GO" id="GO:0003677">
    <property type="term" value="F:DNA binding"/>
    <property type="evidence" value="ECO:0007669"/>
    <property type="project" value="UniProtKB-KW"/>
</dbReference>
<dbReference type="PANTHER" id="PTHR28680:SF1">
    <property type="entry name" value="CENTROMERE PROTEIN X"/>
    <property type="match status" value="1"/>
</dbReference>
<dbReference type="Pfam" id="PF09415">
    <property type="entry name" value="CENP-X"/>
    <property type="match status" value="1"/>
</dbReference>
<keyword evidence="4" id="KW-0227">DNA damage</keyword>